<dbReference type="EMBL" id="MU273479">
    <property type="protein sequence ID" value="KAI0035821.1"/>
    <property type="molecule type" value="Genomic_DNA"/>
</dbReference>
<gene>
    <name evidence="1" type="ORF">K488DRAFT_20318</name>
</gene>
<feature type="non-terminal residue" evidence="1">
    <location>
        <position position="265"/>
    </location>
</feature>
<comment type="caution">
    <text evidence="1">The sequence shown here is derived from an EMBL/GenBank/DDBJ whole genome shotgun (WGS) entry which is preliminary data.</text>
</comment>
<keyword evidence="2" id="KW-1185">Reference proteome</keyword>
<evidence type="ECO:0000313" key="2">
    <source>
        <dbReference type="Proteomes" id="UP000814128"/>
    </source>
</evidence>
<proteinExistence type="predicted"/>
<reference evidence="1" key="2">
    <citation type="journal article" date="2022" name="New Phytol.">
        <title>Evolutionary transition to the ectomycorrhizal habit in the genomes of a hyperdiverse lineage of mushroom-forming fungi.</title>
        <authorList>
            <person name="Looney B."/>
            <person name="Miyauchi S."/>
            <person name="Morin E."/>
            <person name="Drula E."/>
            <person name="Courty P.E."/>
            <person name="Kohler A."/>
            <person name="Kuo A."/>
            <person name="LaButti K."/>
            <person name="Pangilinan J."/>
            <person name="Lipzen A."/>
            <person name="Riley R."/>
            <person name="Andreopoulos W."/>
            <person name="He G."/>
            <person name="Johnson J."/>
            <person name="Nolan M."/>
            <person name="Tritt A."/>
            <person name="Barry K.W."/>
            <person name="Grigoriev I.V."/>
            <person name="Nagy L.G."/>
            <person name="Hibbett D."/>
            <person name="Henrissat B."/>
            <person name="Matheny P.B."/>
            <person name="Labbe J."/>
            <person name="Martin F.M."/>
        </authorList>
    </citation>
    <scope>NUCLEOTIDE SEQUENCE</scope>
    <source>
        <strain evidence="1">EC-137</strain>
    </source>
</reference>
<dbReference type="Proteomes" id="UP000814128">
    <property type="component" value="Unassembled WGS sequence"/>
</dbReference>
<protein>
    <submittedName>
        <fullName evidence="1">Uncharacterized protein</fullName>
    </submittedName>
</protein>
<evidence type="ECO:0000313" key="1">
    <source>
        <dbReference type="EMBL" id="KAI0035821.1"/>
    </source>
</evidence>
<reference evidence="1" key="1">
    <citation type="submission" date="2021-02" db="EMBL/GenBank/DDBJ databases">
        <authorList>
            <consortium name="DOE Joint Genome Institute"/>
            <person name="Ahrendt S."/>
            <person name="Looney B.P."/>
            <person name="Miyauchi S."/>
            <person name="Morin E."/>
            <person name="Drula E."/>
            <person name="Courty P.E."/>
            <person name="Chicoki N."/>
            <person name="Fauchery L."/>
            <person name="Kohler A."/>
            <person name="Kuo A."/>
            <person name="Labutti K."/>
            <person name="Pangilinan J."/>
            <person name="Lipzen A."/>
            <person name="Riley R."/>
            <person name="Andreopoulos W."/>
            <person name="He G."/>
            <person name="Johnson J."/>
            <person name="Barry K.W."/>
            <person name="Grigoriev I.V."/>
            <person name="Nagy L."/>
            <person name="Hibbett D."/>
            <person name="Henrissat B."/>
            <person name="Matheny P.B."/>
            <person name="Labbe J."/>
            <person name="Martin F."/>
        </authorList>
    </citation>
    <scope>NUCLEOTIDE SEQUENCE</scope>
    <source>
        <strain evidence="1">EC-137</strain>
    </source>
</reference>
<accession>A0ACB8QWI7</accession>
<name>A0ACB8QWI7_9AGAM</name>
<organism evidence="1 2">
    <name type="scientific">Vararia minispora EC-137</name>
    <dbReference type="NCBI Taxonomy" id="1314806"/>
    <lineage>
        <taxon>Eukaryota</taxon>
        <taxon>Fungi</taxon>
        <taxon>Dikarya</taxon>
        <taxon>Basidiomycota</taxon>
        <taxon>Agaricomycotina</taxon>
        <taxon>Agaricomycetes</taxon>
        <taxon>Russulales</taxon>
        <taxon>Lachnocladiaceae</taxon>
        <taxon>Vararia</taxon>
    </lineage>
</organism>
<sequence length="265" mass="28914">TRTPSPTPSEISILDKEGLYGNHRSKNWRANFNKKNLRSLAITLVIVAIGVLLVVFNDQIVHAIEPTGRKIKALPGGWLIPVVILIVLSFPPLFGQEIVASLCGVIWGAGVGFAIVALGTILGEVASFYAFRYACRGRADKVIEKSIEFGLLKRIVQEGGFVIAIMIRLSAIPPHFATVVFSLCGMNILIFLVAAILTLPRQLAAVYLGVASQAQADHTETGAQRALNWIIIAVTIVVTIVSMRYIDHKVNKAKPSFIHERQKAR</sequence>
<feature type="non-terminal residue" evidence="1">
    <location>
        <position position="1"/>
    </location>
</feature>